<dbReference type="InterPro" id="IPR029033">
    <property type="entry name" value="His_PPase_superfam"/>
</dbReference>
<keyword evidence="2" id="KW-1185">Reference proteome</keyword>
<dbReference type="InterPro" id="IPR050275">
    <property type="entry name" value="PGM_Phosphatase"/>
</dbReference>
<comment type="caution">
    <text evidence="1">The sequence shown here is derived from an EMBL/GenBank/DDBJ whole genome shotgun (WGS) entry which is preliminary data.</text>
</comment>
<dbReference type="EMBL" id="JACOOZ010000009">
    <property type="protein sequence ID" value="MBC5668698.1"/>
    <property type="molecule type" value="Genomic_DNA"/>
</dbReference>
<name>A0ABR7F506_9FIRM</name>
<dbReference type="SUPFAM" id="SSF53254">
    <property type="entry name" value="Phosphoglycerate mutase-like"/>
    <property type="match status" value="1"/>
</dbReference>
<evidence type="ECO:0000313" key="2">
    <source>
        <dbReference type="Proteomes" id="UP000597877"/>
    </source>
</evidence>
<dbReference type="PANTHER" id="PTHR48100:SF44">
    <property type="entry name" value="PHOSPHATASE C1620.13-RELATED"/>
    <property type="match status" value="1"/>
</dbReference>
<reference evidence="1 2" key="1">
    <citation type="submission" date="2020-08" db="EMBL/GenBank/DDBJ databases">
        <title>Genome public.</title>
        <authorList>
            <person name="Liu C."/>
            <person name="Sun Q."/>
        </authorList>
    </citation>
    <scope>NUCLEOTIDE SEQUENCE [LARGE SCALE GENOMIC DNA]</scope>
    <source>
        <strain evidence="1 2">BX4</strain>
    </source>
</reference>
<sequence>MAHLYFTRHGQTFWNVENKICGATDIGLTELGHSQAKELGEKILQQGIHIDEILYSPLSRAADTAKHISRITGIPMREEKRLTEQNFGKYESTARNGEEFKVAKTNFICSFDGGETMLHLAQRIYNLLDEIKQQPDKVYLLVAHNGISRVVNSYFYDMTNEEFAAFGIKNCEIRKYEF</sequence>
<dbReference type="Proteomes" id="UP000597877">
    <property type="component" value="Unassembled WGS sequence"/>
</dbReference>
<gene>
    <name evidence="1" type="ORF">H8S00_12025</name>
</gene>
<dbReference type="CDD" id="cd07067">
    <property type="entry name" value="HP_PGM_like"/>
    <property type="match status" value="1"/>
</dbReference>
<dbReference type="Gene3D" id="3.40.50.1240">
    <property type="entry name" value="Phosphoglycerate mutase-like"/>
    <property type="match status" value="1"/>
</dbReference>
<dbReference type="Pfam" id="PF00300">
    <property type="entry name" value="His_Phos_1"/>
    <property type="match status" value="1"/>
</dbReference>
<dbReference type="PANTHER" id="PTHR48100">
    <property type="entry name" value="BROAD-SPECIFICITY PHOSPHATASE YOR283W-RELATED"/>
    <property type="match status" value="1"/>
</dbReference>
<dbReference type="InterPro" id="IPR013078">
    <property type="entry name" value="His_Pase_superF_clade-1"/>
</dbReference>
<dbReference type="SMART" id="SM00855">
    <property type="entry name" value="PGAM"/>
    <property type="match status" value="1"/>
</dbReference>
<organism evidence="1 2">
    <name type="scientific">Eubacterium segne</name>
    <dbReference type="NCBI Taxonomy" id="2763045"/>
    <lineage>
        <taxon>Bacteria</taxon>
        <taxon>Bacillati</taxon>
        <taxon>Bacillota</taxon>
        <taxon>Clostridia</taxon>
        <taxon>Eubacteriales</taxon>
        <taxon>Eubacteriaceae</taxon>
        <taxon>Eubacterium</taxon>
    </lineage>
</organism>
<dbReference type="RefSeq" id="WP_021952825.1">
    <property type="nucleotide sequence ID" value="NZ_JACOOZ010000009.1"/>
</dbReference>
<accession>A0ABR7F506</accession>
<protein>
    <submittedName>
        <fullName evidence="1">Histidine phosphatase family protein</fullName>
    </submittedName>
</protein>
<proteinExistence type="predicted"/>
<evidence type="ECO:0000313" key="1">
    <source>
        <dbReference type="EMBL" id="MBC5668698.1"/>
    </source>
</evidence>
<dbReference type="PIRSF" id="PIRSF000709">
    <property type="entry name" value="6PFK_2-Ptase"/>
    <property type="match status" value="1"/>
</dbReference>